<dbReference type="GO" id="GO:0016624">
    <property type="term" value="F:oxidoreductase activity, acting on the aldehyde or oxo group of donors, disulfide as acceptor"/>
    <property type="evidence" value="ECO:0007669"/>
    <property type="project" value="InterPro"/>
</dbReference>
<reference evidence="6 7" key="1">
    <citation type="submission" date="2016-10" db="EMBL/GenBank/DDBJ databases">
        <authorList>
            <person name="de Groot N.N."/>
        </authorList>
    </citation>
    <scope>NUCLEOTIDE SEQUENCE [LARGE SCALE GENOMIC DNA]</scope>
    <source>
        <strain evidence="6 7">DSM 28286</strain>
    </source>
</reference>
<dbReference type="CDD" id="cd02000">
    <property type="entry name" value="TPP_E1_PDC_ADC_BCADC"/>
    <property type="match status" value="1"/>
</dbReference>
<dbReference type="Gene3D" id="3.40.50.970">
    <property type="match status" value="2"/>
</dbReference>
<keyword evidence="3" id="KW-0560">Oxidoreductase</keyword>
<evidence type="ECO:0000313" key="6">
    <source>
        <dbReference type="EMBL" id="SFQ47943.1"/>
    </source>
</evidence>
<feature type="domain" description="Transketolase-like pyrimidine-binding" evidence="5">
    <location>
        <begin position="360"/>
        <end position="533"/>
    </location>
</feature>
<dbReference type="CDD" id="cd07036">
    <property type="entry name" value="TPP_PYR_E1-PDHc-beta_like"/>
    <property type="match status" value="1"/>
</dbReference>
<dbReference type="STRING" id="1465490.SAMN05444277_11452"/>
<dbReference type="FunFam" id="3.40.50.970:FF:000001">
    <property type="entry name" value="Pyruvate dehydrogenase E1 beta subunit"/>
    <property type="match status" value="1"/>
</dbReference>
<dbReference type="InterPro" id="IPR033248">
    <property type="entry name" value="Transketolase_C"/>
</dbReference>
<keyword evidence="4" id="KW-0786">Thiamine pyrophosphate</keyword>
<sequence length="677" mass="75765">MMQFRRNSLSNEQLVDFYKKILLPRMIEEKMLVLLRQGKISKWFSGIGQEAIAVGAALALNEDEWIMPLHRNLGVFTTRNMPLHQLFKQWQGSADGYSNGRERSFHFGSKQHYICGMISHLGPQLAIADGIALAHKLKREQKLSLAFTGEGGTSEGDFHEALNVAAVWNLPVIFLIENNGYGLSTPANEQFRCENLVDRAKGYGMEGVLIDGNNILTVYDTIKGVRDYCIQQQKPYLIECKTFRMRGHEEASGTKYVPPHLFEEWKTKDPVINYENYLLNEAVLTNESIQFIKDEIKHYIEEELAIGFAAPSIVVNTANELKDVYARQSIVNSQRSTVKRIDNSDPGFSSSSTGGDWGEARFINAISDGLKQSMRHHPNLILMGQDIAEYGGAFKITEGFVDMFGKERVRNTPLCESAIVGAALGLSIEGFKVMMEMQFADFVSVGFNQIVNNLAKIHYRWEQHADVVIRMPTGAGVGAGPFHSQSNEAWFVHTPGLKVVYPSTPVDAKSLLIAAINDPNPVLYFEHKALYRSISGNVPDDYYEIEIGKAKVVQYGEDISVITYGAGVHWALEYANLHKDISIDITDLRTLLPLDYDAVKRSVQRTGKVLVLHEDTLTGGIGGEIAAWISEHCFEMLDAPVVRCASLDTPVPFNIELEKNFLAKTRLDACVQKLINY</sequence>
<gene>
    <name evidence="6" type="ORF">SAMN05444277_11452</name>
</gene>
<evidence type="ECO:0000256" key="2">
    <source>
        <dbReference type="ARBA" id="ARBA00003906"/>
    </source>
</evidence>
<dbReference type="Gene3D" id="3.40.50.920">
    <property type="match status" value="1"/>
</dbReference>
<evidence type="ECO:0000256" key="3">
    <source>
        <dbReference type="ARBA" id="ARBA00023002"/>
    </source>
</evidence>
<dbReference type="InterPro" id="IPR005475">
    <property type="entry name" value="Transketolase-like_Pyr-bd"/>
</dbReference>
<evidence type="ECO:0000256" key="4">
    <source>
        <dbReference type="ARBA" id="ARBA00023052"/>
    </source>
</evidence>
<dbReference type="Pfam" id="PF00676">
    <property type="entry name" value="E1_dh"/>
    <property type="match status" value="1"/>
</dbReference>
<keyword evidence="7" id="KW-1185">Reference proteome</keyword>
<proteinExistence type="predicted"/>
<dbReference type="FunFam" id="3.40.50.920:FF:000001">
    <property type="entry name" value="Pyruvate dehydrogenase E1 beta subunit"/>
    <property type="match status" value="1"/>
</dbReference>
<evidence type="ECO:0000259" key="5">
    <source>
        <dbReference type="SMART" id="SM00861"/>
    </source>
</evidence>
<evidence type="ECO:0000256" key="1">
    <source>
        <dbReference type="ARBA" id="ARBA00001964"/>
    </source>
</evidence>
<comment type="cofactor">
    <cofactor evidence="1">
        <name>thiamine diphosphate</name>
        <dbReference type="ChEBI" id="CHEBI:58937"/>
    </cofactor>
</comment>
<protein>
    <submittedName>
        <fullName evidence="6">2-oxoisovalerate dehydrogenase E1 component</fullName>
    </submittedName>
</protein>
<dbReference type="EMBL" id="FOXQ01000014">
    <property type="protein sequence ID" value="SFQ47943.1"/>
    <property type="molecule type" value="Genomic_DNA"/>
</dbReference>
<accession>A0A1I5YUK1</accession>
<organism evidence="6 7">
    <name type="scientific">Parafilimonas terrae</name>
    <dbReference type="NCBI Taxonomy" id="1465490"/>
    <lineage>
        <taxon>Bacteria</taxon>
        <taxon>Pseudomonadati</taxon>
        <taxon>Bacteroidota</taxon>
        <taxon>Chitinophagia</taxon>
        <taxon>Chitinophagales</taxon>
        <taxon>Chitinophagaceae</taxon>
        <taxon>Parafilimonas</taxon>
    </lineage>
</organism>
<dbReference type="SUPFAM" id="SSF52518">
    <property type="entry name" value="Thiamin diphosphate-binding fold (THDP-binding)"/>
    <property type="match status" value="2"/>
</dbReference>
<dbReference type="Proteomes" id="UP000199031">
    <property type="component" value="Unassembled WGS sequence"/>
</dbReference>
<comment type="function">
    <text evidence="2">E1 component of the 2-oxoglutarate dehydrogenase (OGDH) complex which catalyzes the decarboxylation of 2-oxoglutarate, the first step in the conversion of 2-oxoglutarate to succinyl-CoA and CO(2).</text>
</comment>
<dbReference type="InterPro" id="IPR001017">
    <property type="entry name" value="DH_E1"/>
</dbReference>
<dbReference type="AlphaFoldDB" id="A0A1I5YUK1"/>
<dbReference type="SUPFAM" id="SSF52922">
    <property type="entry name" value="TK C-terminal domain-like"/>
    <property type="match status" value="1"/>
</dbReference>
<dbReference type="PANTHER" id="PTHR43257:SF2">
    <property type="entry name" value="PYRUVATE DEHYDROGENASE E1 COMPONENT SUBUNIT BETA"/>
    <property type="match status" value="1"/>
</dbReference>
<name>A0A1I5YUK1_9BACT</name>
<dbReference type="InterPro" id="IPR029061">
    <property type="entry name" value="THDP-binding"/>
</dbReference>
<dbReference type="SMART" id="SM00861">
    <property type="entry name" value="Transket_pyr"/>
    <property type="match status" value="1"/>
</dbReference>
<dbReference type="InterPro" id="IPR009014">
    <property type="entry name" value="Transketo_C/PFOR_II"/>
</dbReference>
<dbReference type="Pfam" id="PF02779">
    <property type="entry name" value="Transket_pyr"/>
    <property type="match status" value="1"/>
</dbReference>
<evidence type="ECO:0000313" key="7">
    <source>
        <dbReference type="Proteomes" id="UP000199031"/>
    </source>
</evidence>
<dbReference type="PANTHER" id="PTHR43257">
    <property type="entry name" value="PYRUVATE DEHYDROGENASE E1 COMPONENT BETA SUBUNIT"/>
    <property type="match status" value="1"/>
</dbReference>
<dbReference type="Pfam" id="PF02780">
    <property type="entry name" value="Transketolase_C"/>
    <property type="match status" value="1"/>
</dbReference>